<organism evidence="1 2">
    <name type="scientific">Mariprofundus erugo</name>
    <dbReference type="NCBI Taxonomy" id="2528639"/>
    <lineage>
        <taxon>Bacteria</taxon>
        <taxon>Pseudomonadati</taxon>
        <taxon>Pseudomonadota</taxon>
        <taxon>Candidatius Mariprofundia</taxon>
        <taxon>Mariprofundales</taxon>
        <taxon>Mariprofundaceae</taxon>
        <taxon>Mariprofundus</taxon>
    </lineage>
</organism>
<evidence type="ECO:0000313" key="2">
    <source>
        <dbReference type="Proteomes" id="UP000306585"/>
    </source>
</evidence>
<dbReference type="Pfam" id="PF13289">
    <property type="entry name" value="SIR2_2"/>
    <property type="match status" value="1"/>
</dbReference>
<dbReference type="RefSeq" id="WP_138238464.1">
    <property type="nucleotide sequence ID" value="NZ_VBRY01000003.1"/>
</dbReference>
<keyword evidence="2" id="KW-1185">Reference proteome</keyword>
<dbReference type="Proteomes" id="UP000306585">
    <property type="component" value="Unassembled WGS sequence"/>
</dbReference>
<gene>
    <name evidence="1" type="ORF">FEF65_03790</name>
</gene>
<sequence length="385" mass="42704">MGSPDNLDTILEAPFHEALEALDALMAQNGKVFLLGAGCSKCAGLPLMEELTAKVLGRDGLDVDTSDILKGIQKSFAGASGPNIEDYLSEIVDLLAIAERRAERGATDKQVSINGKKYSGQQLRESAEKIKRTISDIIECDGDKIDVAVHREFVKAVHRPMRPGKLDALACVDYLSLNYDTLLEDALALERVSFSDGLEGGVTGWWNPVVFDRDGLSSRVFKLHGSINWCEFKNDPLPRRVAGNVNVLDEGDKRILIWPASTKYRETQRDPYAQLAEYGRKALRAVPGSQKILITCGYRFGDSHINLEIDRALRESAGRLTVVAFTSDNDPQGQLKKWHGDPSITEQVLIFANRGFFHGSNKTLSNDDLLWWKFENLTRLLGGER</sequence>
<dbReference type="AlphaFoldDB" id="A0A5R9GRA4"/>
<proteinExistence type="predicted"/>
<reference evidence="1 2" key="1">
    <citation type="journal article" date="2019" name="Appl. Environ. Microbiol.">
        <title>Environmental Evidence and Genomic Insight of Iron-oxidizing Bacteria Preference Towards More Corrosion Resistant Stainless Steel at Higher Salinities.</title>
        <authorList>
            <person name="Garrison C.E."/>
            <person name="Price K.A."/>
            <person name="Field E.K."/>
        </authorList>
    </citation>
    <scope>NUCLEOTIDE SEQUENCE [LARGE SCALE GENOMIC DNA]</scope>
    <source>
        <strain evidence="1 2">P3</strain>
    </source>
</reference>
<dbReference type="EMBL" id="VBRY01000003">
    <property type="protein sequence ID" value="TLS68128.1"/>
    <property type="molecule type" value="Genomic_DNA"/>
</dbReference>
<protein>
    <submittedName>
        <fullName evidence="1">Uncharacterized protein</fullName>
    </submittedName>
</protein>
<evidence type="ECO:0000313" key="1">
    <source>
        <dbReference type="EMBL" id="TLS68128.1"/>
    </source>
</evidence>
<comment type="caution">
    <text evidence="1">The sequence shown here is derived from an EMBL/GenBank/DDBJ whole genome shotgun (WGS) entry which is preliminary data.</text>
</comment>
<name>A0A5R9GRA4_9PROT</name>
<accession>A0A5R9GRA4</accession>